<gene>
    <name evidence="2" type="ORF">I79_002772</name>
</gene>
<evidence type="ECO:0000313" key="2">
    <source>
        <dbReference type="EMBL" id="EGV93915.1"/>
    </source>
</evidence>
<protein>
    <submittedName>
        <fullName evidence="2">Uncharacterized protein</fullName>
    </submittedName>
</protein>
<accession>G3GY99</accession>
<feature type="region of interest" description="Disordered" evidence="1">
    <location>
        <begin position="44"/>
        <end position="63"/>
    </location>
</feature>
<evidence type="ECO:0000256" key="1">
    <source>
        <dbReference type="SAM" id="MobiDB-lite"/>
    </source>
</evidence>
<dbReference type="InParanoid" id="G3GY99"/>
<evidence type="ECO:0000313" key="3">
    <source>
        <dbReference type="Proteomes" id="UP000001075"/>
    </source>
</evidence>
<dbReference type="Proteomes" id="UP000001075">
    <property type="component" value="Unassembled WGS sequence"/>
</dbReference>
<dbReference type="EMBL" id="JH000064">
    <property type="protein sequence ID" value="EGV93915.1"/>
    <property type="molecule type" value="Genomic_DNA"/>
</dbReference>
<proteinExistence type="predicted"/>
<reference evidence="3" key="1">
    <citation type="journal article" date="2011" name="Nat. Biotechnol.">
        <title>The genomic sequence of the Chinese hamster ovary (CHO)-K1 cell line.</title>
        <authorList>
            <person name="Xu X."/>
            <person name="Nagarajan H."/>
            <person name="Lewis N.E."/>
            <person name="Pan S."/>
            <person name="Cai Z."/>
            <person name="Liu X."/>
            <person name="Chen W."/>
            <person name="Xie M."/>
            <person name="Wang W."/>
            <person name="Hammond S."/>
            <person name="Andersen M.R."/>
            <person name="Neff N."/>
            <person name="Passarelli B."/>
            <person name="Koh W."/>
            <person name="Fan H.C."/>
            <person name="Wang J."/>
            <person name="Gui Y."/>
            <person name="Lee K.H."/>
            <person name="Betenbaugh M.J."/>
            <person name="Quake S.R."/>
            <person name="Famili I."/>
            <person name="Palsson B.O."/>
            <person name="Wang J."/>
        </authorList>
    </citation>
    <scope>NUCLEOTIDE SEQUENCE [LARGE SCALE GENOMIC DNA]</scope>
    <source>
        <strain evidence="3">CHO K1 cell line</strain>
    </source>
</reference>
<organism evidence="2 3">
    <name type="scientific">Cricetulus griseus</name>
    <name type="common">Chinese hamster</name>
    <name type="synonym">Cricetulus barabensis griseus</name>
    <dbReference type="NCBI Taxonomy" id="10029"/>
    <lineage>
        <taxon>Eukaryota</taxon>
        <taxon>Metazoa</taxon>
        <taxon>Chordata</taxon>
        <taxon>Craniata</taxon>
        <taxon>Vertebrata</taxon>
        <taxon>Euteleostomi</taxon>
        <taxon>Mammalia</taxon>
        <taxon>Eutheria</taxon>
        <taxon>Euarchontoglires</taxon>
        <taxon>Glires</taxon>
        <taxon>Rodentia</taxon>
        <taxon>Myomorpha</taxon>
        <taxon>Muroidea</taxon>
        <taxon>Cricetidae</taxon>
        <taxon>Cricetinae</taxon>
        <taxon>Cricetulus</taxon>
    </lineage>
</organism>
<dbReference type="AlphaFoldDB" id="G3GY99"/>
<name>G3GY99_CRIGR</name>
<sequence>MFSVLRGVTRRGRSRASVRSRRDDILSLILDYDKGEKGRWNSCQWDGDRGRTSPAPRRIRTWE</sequence>